<dbReference type="EMBL" id="LT598477">
    <property type="protein sequence ID" value="SCU96680.1"/>
    <property type="molecule type" value="Genomic_DNA"/>
</dbReference>
<proteinExistence type="predicted"/>
<gene>
    <name evidence="6" type="ORF">LAME_0F17062T</name>
</gene>
<keyword evidence="7" id="KW-1185">Reference proteome</keyword>
<dbReference type="PANTHER" id="PTHR46481:SF10">
    <property type="entry name" value="ZINC FINGER BED DOMAIN-CONTAINING PROTEIN 39"/>
    <property type="match status" value="1"/>
</dbReference>
<dbReference type="PANTHER" id="PTHR46481">
    <property type="entry name" value="ZINC FINGER BED DOMAIN-CONTAINING PROTEIN 4"/>
    <property type="match status" value="1"/>
</dbReference>
<keyword evidence="4" id="KW-0862">Zinc</keyword>
<dbReference type="InterPro" id="IPR012337">
    <property type="entry name" value="RNaseH-like_sf"/>
</dbReference>
<dbReference type="OrthoDB" id="4031414at2759"/>
<dbReference type="InterPro" id="IPR052035">
    <property type="entry name" value="ZnF_BED_domain_contain"/>
</dbReference>
<keyword evidence="3" id="KW-0863">Zinc-finger</keyword>
<dbReference type="Proteomes" id="UP000191144">
    <property type="component" value="Chromosome F"/>
</dbReference>
<reference evidence="7" key="1">
    <citation type="submission" date="2016-03" db="EMBL/GenBank/DDBJ databases">
        <authorList>
            <person name="Devillers Hugo."/>
        </authorList>
    </citation>
    <scope>NUCLEOTIDE SEQUENCE [LARGE SCALE GENOMIC DNA]</scope>
</reference>
<evidence type="ECO:0000313" key="6">
    <source>
        <dbReference type="EMBL" id="SCU96680.1"/>
    </source>
</evidence>
<evidence type="ECO:0000313" key="7">
    <source>
        <dbReference type="Proteomes" id="UP000191144"/>
    </source>
</evidence>
<evidence type="ECO:0000256" key="4">
    <source>
        <dbReference type="ARBA" id="ARBA00022833"/>
    </source>
</evidence>
<sequence>MDSASGIVDKVNAFADHGADAESELHKQADSDRMQRSNEETIAAAITQLNSHNGHDANSQRTDQLDATTGLVSVPDHDAVFTEQHFRDTYGFDFRNFSINPCLSPNLDTSIRDDELDPKTAARFDNWLRLSPFGIWVTKYATSKPYAQCKYSQCRLQFKFDGHANTSNIIKHMRRRHKEDYELFVSLLGRDHKQKTAVAPTGSAFDAQSAQASAPRKAFSVRKELTPLLQNKQFPQKQLNVFIDSLLPLSTANSFAQFLKACSFNNSDFLLTPGDMVLKLDEYFHEFEAQLKETLNFTSNINLVLETWASQDNKLFLAVMVSFCPNLALQDQALKKESITLKSGPNVHVLDLLDIGNQLSTVVPIVLQTLSDYGISQKIGSVTLDSGSNSTLALADIPNQLKKRLQAEQDKSLIEIRSLSHTLENVAELLLRIFKENYSKLVVKIDGLFTVLQKNVFLKKLFRRYLNVAVPTSLQSDPFSRYSYLWAFLKFEQEFKNFCSTGAHENKSYELRPDEFQLFSYSPDEIALLSVFLKTTGVLFDYIKSLSDENNDILPNAINYYIQVGQYFQSCDRLLSGIYEDRDVFICGLRDEDLLTIDENNKNSIFTIISTCSSYFNPQLEWALKQGGYWVAHMLQPHIKTTKLAENFDDARFKDEMLRNASSYVEHYLKMQSVNFAVELEEETTGRNMRSNLKRVTKPGSSKRRSDLDMVGQDALANLAGRDLGLGSEWALYLEEPIEGTDDAVKYWVRNQKKFPMMAKLALSLHNSKLSSRRIDSWFQMSQGALSAAISQGSMSLKQAVVLRNRLLSFQPAQTLNFVEFVAAAQWASDENRALGAGDA</sequence>
<evidence type="ECO:0000256" key="2">
    <source>
        <dbReference type="ARBA" id="ARBA00022723"/>
    </source>
</evidence>
<dbReference type="SUPFAM" id="SSF53098">
    <property type="entry name" value="Ribonuclease H-like"/>
    <property type="match status" value="1"/>
</dbReference>
<evidence type="ECO:0000256" key="5">
    <source>
        <dbReference type="ARBA" id="ARBA00023242"/>
    </source>
</evidence>
<accession>A0A1G4JZW3</accession>
<dbReference type="GO" id="GO:0005634">
    <property type="term" value="C:nucleus"/>
    <property type="evidence" value="ECO:0007669"/>
    <property type="project" value="UniProtKB-SubCell"/>
</dbReference>
<dbReference type="AlphaFoldDB" id="A0A1G4JZW3"/>
<protein>
    <submittedName>
        <fullName evidence="6">Putative transposase of the Rover1 hAT-like family</fullName>
    </submittedName>
</protein>
<comment type="subcellular location">
    <subcellularLocation>
        <location evidence="1">Nucleus</location>
    </subcellularLocation>
</comment>
<keyword evidence="2" id="KW-0479">Metal-binding</keyword>
<name>A0A1G4JZW3_9SACH</name>
<evidence type="ECO:0000256" key="3">
    <source>
        <dbReference type="ARBA" id="ARBA00022771"/>
    </source>
</evidence>
<dbReference type="GO" id="GO:0008270">
    <property type="term" value="F:zinc ion binding"/>
    <property type="evidence" value="ECO:0007669"/>
    <property type="project" value="UniProtKB-KW"/>
</dbReference>
<keyword evidence="5" id="KW-0539">Nucleus</keyword>
<organism evidence="6 7">
    <name type="scientific">Lachancea meyersii CBS 8951</name>
    <dbReference type="NCBI Taxonomy" id="1266667"/>
    <lineage>
        <taxon>Eukaryota</taxon>
        <taxon>Fungi</taxon>
        <taxon>Dikarya</taxon>
        <taxon>Ascomycota</taxon>
        <taxon>Saccharomycotina</taxon>
        <taxon>Saccharomycetes</taxon>
        <taxon>Saccharomycetales</taxon>
        <taxon>Saccharomycetaceae</taxon>
        <taxon>Lachancea</taxon>
    </lineage>
</organism>
<evidence type="ECO:0000256" key="1">
    <source>
        <dbReference type="ARBA" id="ARBA00004123"/>
    </source>
</evidence>